<name>A0A1G2SE06_9BACT</name>
<reference evidence="3 4" key="1">
    <citation type="journal article" date="2016" name="Nat. Commun.">
        <title>Thousands of microbial genomes shed light on interconnected biogeochemical processes in an aquifer system.</title>
        <authorList>
            <person name="Anantharaman K."/>
            <person name="Brown C.T."/>
            <person name="Hug L.A."/>
            <person name="Sharon I."/>
            <person name="Castelle C.J."/>
            <person name="Probst A.J."/>
            <person name="Thomas B.C."/>
            <person name="Singh A."/>
            <person name="Wilkins M.J."/>
            <person name="Karaoz U."/>
            <person name="Brodie E.L."/>
            <person name="Williams K.H."/>
            <person name="Hubbard S.S."/>
            <person name="Banfield J.F."/>
        </authorList>
    </citation>
    <scope>NUCLEOTIDE SEQUENCE [LARGE SCALE GENOMIC DNA]</scope>
</reference>
<dbReference type="STRING" id="1802726.A3B07_01435"/>
<dbReference type="Gene3D" id="3.40.50.2000">
    <property type="entry name" value="Glycogen Phosphorylase B"/>
    <property type="match status" value="2"/>
</dbReference>
<dbReference type="EMBL" id="MHUV01000005">
    <property type="protein sequence ID" value="OHA82681.1"/>
    <property type="molecule type" value="Genomic_DNA"/>
</dbReference>
<comment type="caution">
    <text evidence="3">The sequence shown here is derived from an EMBL/GenBank/DDBJ whole genome shotgun (WGS) entry which is preliminary data.</text>
</comment>
<dbReference type="Gene3D" id="3.30.450.20">
    <property type="entry name" value="PAS domain"/>
    <property type="match status" value="1"/>
</dbReference>
<dbReference type="CDD" id="cd03788">
    <property type="entry name" value="GT20_TPS"/>
    <property type="match status" value="1"/>
</dbReference>
<accession>A0A1G2SE06</accession>
<dbReference type="SUPFAM" id="SSF53756">
    <property type="entry name" value="UDP-Glycosyltransferase/glycogen phosphorylase"/>
    <property type="match status" value="1"/>
</dbReference>
<dbReference type="GO" id="GO:0003825">
    <property type="term" value="F:alpha,alpha-trehalose-phosphate synthase (UDP-forming) activity"/>
    <property type="evidence" value="ECO:0007669"/>
    <property type="project" value="TreeGrafter"/>
</dbReference>
<dbReference type="Proteomes" id="UP000178817">
    <property type="component" value="Unassembled WGS sequence"/>
</dbReference>
<keyword evidence="2" id="KW-0812">Transmembrane</keyword>
<feature type="transmembrane region" description="Helical" evidence="2">
    <location>
        <begin position="158"/>
        <end position="177"/>
    </location>
</feature>
<evidence type="ECO:0000313" key="3">
    <source>
        <dbReference type="EMBL" id="OHA82681.1"/>
    </source>
</evidence>
<proteinExistence type="inferred from homology"/>
<dbReference type="PANTHER" id="PTHR10788">
    <property type="entry name" value="TREHALOSE-6-PHOSPHATE SYNTHASE"/>
    <property type="match status" value="1"/>
</dbReference>
<evidence type="ECO:0000313" key="4">
    <source>
        <dbReference type="Proteomes" id="UP000178817"/>
    </source>
</evidence>
<keyword evidence="2" id="KW-1133">Transmembrane helix</keyword>
<comment type="similarity">
    <text evidence="1">Belongs to the glycosyltransferase 20 family.</text>
</comment>
<dbReference type="GO" id="GO:0005992">
    <property type="term" value="P:trehalose biosynthetic process"/>
    <property type="evidence" value="ECO:0007669"/>
    <property type="project" value="InterPro"/>
</dbReference>
<protein>
    <submittedName>
        <fullName evidence="3">Uncharacterized protein</fullName>
    </submittedName>
</protein>
<dbReference type="InterPro" id="IPR001830">
    <property type="entry name" value="Glyco_trans_20"/>
</dbReference>
<dbReference type="Pfam" id="PF00982">
    <property type="entry name" value="Glyco_transf_20"/>
    <property type="match status" value="1"/>
</dbReference>
<evidence type="ECO:0000256" key="2">
    <source>
        <dbReference type="SAM" id="Phobius"/>
    </source>
</evidence>
<keyword evidence="2" id="KW-0472">Membrane</keyword>
<gene>
    <name evidence="3" type="ORF">A3B07_01435</name>
</gene>
<evidence type="ECO:0000256" key="1">
    <source>
        <dbReference type="ARBA" id="ARBA00008799"/>
    </source>
</evidence>
<organism evidence="3 4">
    <name type="scientific">Candidatus Yonathbacteria bacterium RIFCSPLOWO2_01_FULL_43_27</name>
    <dbReference type="NCBI Taxonomy" id="1802726"/>
    <lineage>
        <taxon>Bacteria</taxon>
        <taxon>Candidatus Yonathiibacteriota</taxon>
    </lineage>
</organism>
<dbReference type="PANTHER" id="PTHR10788:SF106">
    <property type="entry name" value="BCDNA.GH08860"/>
    <property type="match status" value="1"/>
</dbReference>
<dbReference type="AlphaFoldDB" id="A0A1G2SE06"/>
<sequence length="727" mass="83526">MVAVVFVVVGFTFKQTNKEELALMSRLQSRTQIIADSLAESIEPSYRKYATSSVQQVIDRITNNERVAGLGVFDSKGMPVAVSNSLPKETLQELLVARVMDSNVPEGIFVKSGEEMMYVFADPIHDDERVVGALLVVQNAQYINDTLWNIWRDNMIRFFLVTFLFLFAIFLMAYSVFIKPLSRMAESVKAVRRGDVDTEEPEGGHGLFSPLSTEISKITHSLKRARLVASEEARLRLEKLDTPWTAERLKEFFKSYLKGRQIFVVSNREPYIHKKNKNKITWQIPASGMVTALEPIMEACGGMWLAHGSGDADRQTVDDRDMVKVPPDDPGYLLKRIWLTEEEIERYYNGFSNEALWPICLMAHNRPLFREPDWRMYRQVNGKFARSLLSEIKSVERPLILVQDYHLALLPRMIKNSRPDAEIGFFWHIPWPSAETFSICPWRKEILDGMLGADILGFHTQQHCNNFLDTVSKEIESIVNFEEFSITRGDHTTYVKPFPISVAFPNNGKAGKAPKSALMEKYKLNTEFFGIGVDRMDYTKGIMEKLKGLEFFFSLYPEYQERFTFLQIAPPSREGVKKYREFNEDVTREAERINKKFEKNGWKPVVLHKEHCSYEEIYPLYRAAHVCLITSLSDGMNLVAKEYVAARSDEVGVLILSQFAGASRELRGGALILNPYSAEETAKTIFEALTMPVSEQYRRMKKMRDTVKNYNVYRWAAEFLKSLSNLS</sequence>